<dbReference type="NCBIfam" id="TIGR03696">
    <property type="entry name" value="Rhs_assc_core"/>
    <property type="match status" value="1"/>
</dbReference>
<keyword evidence="2" id="KW-1185">Reference proteome</keyword>
<reference evidence="1 2" key="1">
    <citation type="submission" date="2015-03" db="EMBL/GenBank/DDBJ databases">
        <title>Draft genome sequence of Luteibacter yeojuensis strain SU11.</title>
        <authorList>
            <person name="Sulaiman J."/>
            <person name="Priya K."/>
            <person name="Chan K.-G."/>
        </authorList>
    </citation>
    <scope>NUCLEOTIDE SEQUENCE [LARGE SCALE GENOMIC DNA]</scope>
    <source>
        <strain evidence="1 2">SU11</strain>
    </source>
</reference>
<proteinExistence type="predicted"/>
<dbReference type="Gene3D" id="2.180.10.10">
    <property type="entry name" value="RHS repeat-associated core"/>
    <property type="match status" value="1"/>
</dbReference>
<dbReference type="PATRIC" id="fig|345309.4.peg.422"/>
<sequence>MEPYRKMSASSHSLPDYPRLAYAGEVADGVVGCYELGTRHYGPAMHRFVSSDALSPFDGGGLNRYAYCGGDPINRVD</sequence>
<dbReference type="InterPro" id="IPR022385">
    <property type="entry name" value="Rhs_assc_core"/>
</dbReference>
<dbReference type="AlphaFoldDB" id="A0A0F3K265"/>
<name>A0A0F3K265_9GAMM</name>
<evidence type="ECO:0000313" key="2">
    <source>
        <dbReference type="Proteomes" id="UP000033651"/>
    </source>
</evidence>
<dbReference type="Proteomes" id="UP000033651">
    <property type="component" value="Unassembled WGS sequence"/>
</dbReference>
<protein>
    <recommendedName>
        <fullName evidence="3">RHS repeat-associated protein</fullName>
    </recommendedName>
</protein>
<dbReference type="EMBL" id="JZRB01000124">
    <property type="protein sequence ID" value="KJV24189.1"/>
    <property type="molecule type" value="Genomic_DNA"/>
</dbReference>
<gene>
    <name evidence="1" type="ORF">VI08_20510</name>
</gene>
<feature type="non-terminal residue" evidence="1">
    <location>
        <position position="77"/>
    </location>
</feature>
<comment type="caution">
    <text evidence="1">The sequence shown here is derived from an EMBL/GenBank/DDBJ whole genome shotgun (WGS) entry which is preliminary data.</text>
</comment>
<organism evidence="1 2">
    <name type="scientific">Luteibacter yeojuensis</name>
    <dbReference type="NCBI Taxonomy" id="345309"/>
    <lineage>
        <taxon>Bacteria</taxon>
        <taxon>Pseudomonadati</taxon>
        <taxon>Pseudomonadota</taxon>
        <taxon>Gammaproteobacteria</taxon>
        <taxon>Lysobacterales</taxon>
        <taxon>Rhodanobacteraceae</taxon>
        <taxon>Luteibacter</taxon>
    </lineage>
</organism>
<accession>A0A0F3K265</accession>
<evidence type="ECO:0008006" key="3">
    <source>
        <dbReference type="Google" id="ProtNLM"/>
    </source>
</evidence>
<evidence type="ECO:0000313" key="1">
    <source>
        <dbReference type="EMBL" id="KJV24189.1"/>
    </source>
</evidence>